<comment type="caution">
    <text evidence="9">The sequence shown here is derived from an EMBL/GenBank/DDBJ whole genome shotgun (WGS) entry which is preliminary data.</text>
</comment>
<gene>
    <name evidence="9" type="ORF">GCM10009533_05090</name>
</gene>
<keyword evidence="7 8" id="KW-0472">Membrane</keyword>
<evidence type="ECO:0000256" key="4">
    <source>
        <dbReference type="ARBA" id="ARBA00022475"/>
    </source>
</evidence>
<feature type="transmembrane region" description="Helical" evidence="8">
    <location>
        <begin position="143"/>
        <end position="162"/>
    </location>
</feature>
<accession>A0ABP3LXP9</accession>
<feature type="transmembrane region" description="Helical" evidence="8">
    <location>
        <begin position="89"/>
        <end position="106"/>
    </location>
</feature>
<dbReference type="Proteomes" id="UP001500729">
    <property type="component" value="Unassembled WGS sequence"/>
</dbReference>
<reference evidence="10" key="1">
    <citation type="journal article" date="2019" name="Int. J. Syst. Evol. Microbiol.">
        <title>The Global Catalogue of Microorganisms (GCM) 10K type strain sequencing project: providing services to taxonomists for standard genome sequencing and annotation.</title>
        <authorList>
            <consortium name="The Broad Institute Genomics Platform"/>
            <consortium name="The Broad Institute Genome Sequencing Center for Infectious Disease"/>
            <person name="Wu L."/>
            <person name="Ma J."/>
        </authorList>
    </citation>
    <scope>NUCLEOTIDE SEQUENCE [LARGE SCALE GENOMIC DNA]</scope>
    <source>
        <strain evidence="10">JCM 10303</strain>
    </source>
</reference>
<proteinExistence type="inferred from homology"/>
<evidence type="ECO:0000313" key="9">
    <source>
        <dbReference type="EMBL" id="GAA0509270.1"/>
    </source>
</evidence>
<keyword evidence="5 8" id="KW-0812">Transmembrane</keyword>
<keyword evidence="6 8" id="KW-1133">Transmembrane helix</keyword>
<evidence type="ECO:0000256" key="8">
    <source>
        <dbReference type="RuleBase" id="RU363041"/>
    </source>
</evidence>
<feature type="transmembrane region" description="Helical" evidence="8">
    <location>
        <begin position="248"/>
        <end position="266"/>
    </location>
</feature>
<dbReference type="PANTHER" id="PTHR30269:SF0">
    <property type="entry name" value="MEMBRANE TRANSPORTER PROTEIN YFCA-RELATED"/>
    <property type="match status" value="1"/>
</dbReference>
<sequence length="268" mass="27160">MFTALDWPGFADLSLAGLLFLCAAAFLAGAVDAIVGGGGLIQLPAMLLLVPGGEVIYSLATSKIAAVAGTTAAAHTYARKTPIDWRSALPMALVALLGSLGGAMFADALPSSVLNVVVLVALVLVGIYTWRKPELGTAHAPRFQARTQVLVMIAGGALIGFWDGIAGPGTGSFLVFLLVGLVGFAFVTASATAKIVNVATNVGALVFFIPAGKVLWGLGVLMAVSNITGSVLGALVASRRGSAFVRRVFLTVVVGLVASLGWKLALGG</sequence>
<feature type="transmembrane region" description="Helical" evidence="8">
    <location>
        <begin position="112"/>
        <end position="131"/>
    </location>
</feature>
<dbReference type="InterPro" id="IPR002781">
    <property type="entry name" value="TM_pro_TauE-like"/>
</dbReference>
<organism evidence="9 10">
    <name type="scientific">Saccharopolyspora erythraea</name>
    <name type="common">Streptomyces erythraeus</name>
    <dbReference type="NCBI Taxonomy" id="1836"/>
    <lineage>
        <taxon>Bacteria</taxon>
        <taxon>Bacillati</taxon>
        <taxon>Actinomycetota</taxon>
        <taxon>Actinomycetes</taxon>
        <taxon>Pseudonocardiales</taxon>
        <taxon>Pseudonocardiaceae</taxon>
        <taxon>Saccharopolyspora</taxon>
    </lineage>
</organism>
<evidence type="ECO:0000256" key="2">
    <source>
        <dbReference type="ARBA" id="ARBA00009142"/>
    </source>
</evidence>
<dbReference type="PANTHER" id="PTHR30269">
    <property type="entry name" value="TRANSMEMBRANE PROTEIN YFCA"/>
    <property type="match status" value="1"/>
</dbReference>
<name>A0ABP3LXP9_SACER</name>
<protein>
    <recommendedName>
        <fullName evidence="8">Probable membrane transporter protein</fullName>
    </recommendedName>
</protein>
<keyword evidence="10" id="KW-1185">Reference proteome</keyword>
<evidence type="ECO:0000256" key="1">
    <source>
        <dbReference type="ARBA" id="ARBA00004651"/>
    </source>
</evidence>
<evidence type="ECO:0000256" key="3">
    <source>
        <dbReference type="ARBA" id="ARBA00022448"/>
    </source>
</evidence>
<keyword evidence="3" id="KW-0813">Transport</keyword>
<dbReference type="InterPro" id="IPR052017">
    <property type="entry name" value="TSUP"/>
</dbReference>
<evidence type="ECO:0000256" key="6">
    <source>
        <dbReference type="ARBA" id="ARBA00022989"/>
    </source>
</evidence>
<comment type="similarity">
    <text evidence="2 8">Belongs to the 4-toluene sulfonate uptake permease (TSUP) (TC 2.A.102) family.</text>
</comment>
<dbReference type="Pfam" id="PF01925">
    <property type="entry name" value="TauE"/>
    <property type="match status" value="1"/>
</dbReference>
<evidence type="ECO:0000313" key="10">
    <source>
        <dbReference type="Proteomes" id="UP001500729"/>
    </source>
</evidence>
<evidence type="ECO:0000256" key="7">
    <source>
        <dbReference type="ARBA" id="ARBA00023136"/>
    </source>
</evidence>
<comment type="subcellular location">
    <subcellularLocation>
        <location evidence="1 8">Cell membrane</location>
        <topology evidence="1 8">Multi-pass membrane protein</topology>
    </subcellularLocation>
</comment>
<keyword evidence="4 8" id="KW-1003">Cell membrane</keyword>
<dbReference type="EMBL" id="BAAAGS010000002">
    <property type="protein sequence ID" value="GAA0509270.1"/>
    <property type="molecule type" value="Genomic_DNA"/>
</dbReference>
<dbReference type="RefSeq" id="WP_011873360.1">
    <property type="nucleotide sequence ID" value="NZ_BAAAGS010000002.1"/>
</dbReference>
<feature type="transmembrane region" description="Helical" evidence="8">
    <location>
        <begin position="168"/>
        <end position="188"/>
    </location>
</feature>
<evidence type="ECO:0000256" key="5">
    <source>
        <dbReference type="ARBA" id="ARBA00022692"/>
    </source>
</evidence>